<evidence type="ECO:0000256" key="6">
    <source>
        <dbReference type="ARBA" id="ARBA00023136"/>
    </source>
</evidence>
<keyword evidence="9" id="KW-0732">Signal</keyword>
<dbReference type="SUPFAM" id="SSF48726">
    <property type="entry name" value="Immunoglobulin"/>
    <property type="match status" value="3"/>
</dbReference>
<feature type="chain" id="PRO_5024335301" description="Ig-like domain-containing protein" evidence="9">
    <location>
        <begin position="17"/>
        <end position="383"/>
    </location>
</feature>
<evidence type="ECO:0000256" key="9">
    <source>
        <dbReference type="SAM" id="SignalP"/>
    </source>
</evidence>
<dbReference type="Gene3D" id="2.60.40.10">
    <property type="entry name" value="Immunoglobulins"/>
    <property type="match status" value="3"/>
</dbReference>
<organism evidence="11 12">
    <name type="scientific">Muntiacus muntjak</name>
    <name type="common">Barking deer</name>
    <name type="synonym">Indian muntjac</name>
    <dbReference type="NCBI Taxonomy" id="9888"/>
    <lineage>
        <taxon>Eukaryota</taxon>
        <taxon>Metazoa</taxon>
        <taxon>Chordata</taxon>
        <taxon>Craniata</taxon>
        <taxon>Vertebrata</taxon>
        <taxon>Euteleostomi</taxon>
        <taxon>Mammalia</taxon>
        <taxon>Eutheria</taxon>
        <taxon>Laurasiatheria</taxon>
        <taxon>Artiodactyla</taxon>
        <taxon>Ruminantia</taxon>
        <taxon>Pecora</taxon>
        <taxon>Cervidae</taxon>
        <taxon>Muntiacinae</taxon>
        <taxon>Muntiacus</taxon>
    </lineage>
</organism>
<keyword evidence="5 8" id="KW-1133">Transmembrane helix</keyword>
<evidence type="ECO:0000313" key="12">
    <source>
        <dbReference type="Proteomes" id="UP000326458"/>
    </source>
</evidence>
<dbReference type="PANTHER" id="PTHR12035:SF125">
    <property type="entry name" value="SIALIC ACID-BINDING IG-LIKE LECTIN 5"/>
    <property type="match status" value="1"/>
</dbReference>
<comment type="caution">
    <text evidence="11">The sequence shown here is derived from an EMBL/GenBank/DDBJ whole genome shotgun (WGS) entry which is preliminary data.</text>
</comment>
<keyword evidence="4" id="KW-0130">Cell adhesion</keyword>
<accession>A0A5N3UMH2</accession>
<evidence type="ECO:0000256" key="3">
    <source>
        <dbReference type="ARBA" id="ARBA00022734"/>
    </source>
</evidence>
<evidence type="ECO:0000256" key="4">
    <source>
        <dbReference type="ARBA" id="ARBA00022889"/>
    </source>
</evidence>
<feature type="domain" description="Ig-like" evidence="10">
    <location>
        <begin position="234"/>
        <end position="331"/>
    </location>
</feature>
<dbReference type="InterPro" id="IPR007110">
    <property type="entry name" value="Ig-like_dom"/>
</dbReference>
<gene>
    <name evidence="11" type="ORF">FD754_024941</name>
</gene>
<dbReference type="Proteomes" id="UP000326458">
    <property type="component" value="Unassembled WGS sequence"/>
</dbReference>
<dbReference type="Pfam" id="PF07686">
    <property type="entry name" value="V-set"/>
    <property type="match status" value="1"/>
</dbReference>
<dbReference type="InterPro" id="IPR036179">
    <property type="entry name" value="Ig-like_dom_sf"/>
</dbReference>
<feature type="transmembrane region" description="Helical" evidence="8">
    <location>
        <begin position="350"/>
        <end position="377"/>
    </location>
</feature>
<dbReference type="GO" id="GO:0005886">
    <property type="term" value="C:plasma membrane"/>
    <property type="evidence" value="ECO:0007669"/>
    <property type="project" value="TreeGrafter"/>
</dbReference>
<dbReference type="PROSITE" id="PS50835">
    <property type="entry name" value="IG_LIKE"/>
    <property type="match status" value="3"/>
</dbReference>
<evidence type="ECO:0000256" key="7">
    <source>
        <dbReference type="ARBA" id="ARBA00038361"/>
    </source>
</evidence>
<sequence>MVPLLLLPLLWGGSLQELPGFELRVQESVTVQACMDVRVPCSFSYPWSSGYWYPEPFIYWFREGDIPHDDAVATNDQKKPVKPETEGRFLLVGIPRDNDCSLSIKAAKISDSGVYYLRVERGSVKYSYREKQLNLQVTVPTEKPDIQFVEPLESGRPTQLTCSLSLVCAGRQPLLFSWVGDALDEMDPETLHSWEFTLTPRPQDHGSNLTCRVTFQGLQVTLERTVQLNISYAPRNVRISLSFRNVTALKILQDTSSLLISENPALQLLCVADSNPPAQLSWFLGSPALEAAPISSTGVLEIPQVRAGDEGEVTCQAQNPLGSQQVSFSLSVQKGSPSCSCETEELQGSWPLAVTLIRGALMGAGFLLTYVLTWIYYTRCGGH</sequence>
<dbReference type="Pfam" id="PF07679">
    <property type="entry name" value="I-set"/>
    <property type="match status" value="1"/>
</dbReference>
<dbReference type="GO" id="GO:0030246">
    <property type="term" value="F:carbohydrate binding"/>
    <property type="evidence" value="ECO:0007669"/>
    <property type="project" value="UniProtKB-KW"/>
</dbReference>
<name>A0A5N3UMH2_MUNMU</name>
<evidence type="ECO:0000256" key="2">
    <source>
        <dbReference type="ARBA" id="ARBA00022692"/>
    </source>
</evidence>
<proteinExistence type="inferred from homology"/>
<dbReference type="GO" id="GO:0007155">
    <property type="term" value="P:cell adhesion"/>
    <property type="evidence" value="ECO:0007669"/>
    <property type="project" value="UniProtKB-KW"/>
</dbReference>
<comment type="similarity">
    <text evidence="7">Belongs to the immunoglobulin superfamily. SIGLEC (sialic acid binding Ig-like lectin) family.</text>
</comment>
<evidence type="ECO:0000313" key="11">
    <source>
        <dbReference type="EMBL" id="KAB0337876.1"/>
    </source>
</evidence>
<dbReference type="InterPro" id="IPR013783">
    <property type="entry name" value="Ig-like_fold"/>
</dbReference>
<keyword evidence="6 8" id="KW-0472">Membrane</keyword>
<dbReference type="InterPro" id="IPR051036">
    <property type="entry name" value="SIGLEC"/>
</dbReference>
<dbReference type="InterPro" id="IPR013098">
    <property type="entry name" value="Ig_I-set"/>
</dbReference>
<comment type="subcellular location">
    <subcellularLocation>
        <location evidence="1">Membrane</location>
        <topology evidence="1">Single-pass type I membrane protein</topology>
    </subcellularLocation>
</comment>
<dbReference type="InterPro" id="IPR003598">
    <property type="entry name" value="Ig_sub2"/>
</dbReference>
<keyword evidence="2 8" id="KW-0812">Transmembrane</keyword>
<feature type="domain" description="Ig-like" evidence="10">
    <location>
        <begin position="144"/>
        <end position="227"/>
    </location>
</feature>
<evidence type="ECO:0000259" key="10">
    <source>
        <dbReference type="PROSITE" id="PS50835"/>
    </source>
</evidence>
<keyword evidence="12" id="KW-1185">Reference proteome</keyword>
<protein>
    <recommendedName>
        <fullName evidence="10">Ig-like domain-containing protein</fullName>
    </recommendedName>
</protein>
<evidence type="ECO:0000256" key="8">
    <source>
        <dbReference type="SAM" id="Phobius"/>
    </source>
</evidence>
<dbReference type="InterPro" id="IPR003599">
    <property type="entry name" value="Ig_sub"/>
</dbReference>
<evidence type="ECO:0000256" key="5">
    <source>
        <dbReference type="ARBA" id="ARBA00022989"/>
    </source>
</evidence>
<dbReference type="AlphaFoldDB" id="A0A5N3UMH2"/>
<dbReference type="PANTHER" id="PTHR12035">
    <property type="entry name" value="SIALIC ACID BINDING IMMUNOGLOBULIN-LIKE LECTIN"/>
    <property type="match status" value="1"/>
</dbReference>
<dbReference type="SMART" id="SM00408">
    <property type="entry name" value="IGc2"/>
    <property type="match status" value="1"/>
</dbReference>
<feature type="domain" description="Ig-like" evidence="10">
    <location>
        <begin position="19"/>
        <end position="134"/>
    </location>
</feature>
<dbReference type="SMART" id="SM00409">
    <property type="entry name" value="IG"/>
    <property type="match status" value="2"/>
</dbReference>
<feature type="signal peptide" evidence="9">
    <location>
        <begin position="1"/>
        <end position="16"/>
    </location>
</feature>
<reference evidence="11 12" key="1">
    <citation type="submission" date="2019-06" db="EMBL/GenBank/DDBJ databases">
        <title>Discovery of a novel chromosome fission-fusion reversal in muntjac.</title>
        <authorList>
            <person name="Mudd A.B."/>
            <person name="Bredeson J.V."/>
            <person name="Baum R."/>
            <person name="Hockemeyer D."/>
            <person name="Rokhsar D.S."/>
        </authorList>
    </citation>
    <scope>NUCLEOTIDE SEQUENCE [LARGE SCALE GENOMIC DNA]</scope>
    <source>
        <strain evidence="11">UTSW_UCB_Mm</strain>
        <tissue evidence="11">Fibroblast cell line</tissue>
    </source>
</reference>
<dbReference type="GO" id="GO:0033691">
    <property type="term" value="F:sialic acid binding"/>
    <property type="evidence" value="ECO:0007669"/>
    <property type="project" value="TreeGrafter"/>
</dbReference>
<dbReference type="EMBL" id="VCEA01006728">
    <property type="protein sequence ID" value="KAB0337876.1"/>
    <property type="molecule type" value="Genomic_DNA"/>
</dbReference>
<keyword evidence="3" id="KW-0430">Lectin</keyword>
<evidence type="ECO:0000256" key="1">
    <source>
        <dbReference type="ARBA" id="ARBA00004479"/>
    </source>
</evidence>
<dbReference type="InterPro" id="IPR013106">
    <property type="entry name" value="Ig_V-set"/>
</dbReference>